<keyword evidence="13" id="KW-1185">Reference proteome</keyword>
<dbReference type="GO" id="GO:0003917">
    <property type="term" value="F:DNA topoisomerase type I (single strand cut, ATP-independent) activity"/>
    <property type="evidence" value="ECO:0007669"/>
    <property type="project" value="UniProtKB-EC"/>
</dbReference>
<dbReference type="Gene3D" id="1.10.460.10">
    <property type="entry name" value="Topoisomerase I, domain 2"/>
    <property type="match status" value="1"/>
</dbReference>
<dbReference type="SMART" id="SM00436">
    <property type="entry name" value="TOP1Bc"/>
    <property type="match status" value="1"/>
</dbReference>
<dbReference type="PANTHER" id="PTHR42785:SF1">
    <property type="entry name" value="DNA TOPOISOMERASE"/>
    <property type="match status" value="1"/>
</dbReference>
<dbReference type="InterPro" id="IPR013826">
    <property type="entry name" value="Topo_IA_cen_sub3"/>
</dbReference>
<evidence type="ECO:0000256" key="5">
    <source>
        <dbReference type="ARBA" id="ARBA00023125"/>
    </source>
</evidence>
<proteinExistence type="inferred from homology"/>
<dbReference type="CDD" id="cd00186">
    <property type="entry name" value="TOP1Ac"/>
    <property type="match status" value="1"/>
</dbReference>
<dbReference type="PROSITE" id="PS52039">
    <property type="entry name" value="TOPO_IA_2"/>
    <property type="match status" value="1"/>
</dbReference>
<dbReference type="InterPro" id="IPR000380">
    <property type="entry name" value="Topo_IA"/>
</dbReference>
<dbReference type="SUPFAM" id="SSF56712">
    <property type="entry name" value="Prokaryotic type I DNA topoisomerase"/>
    <property type="match status" value="1"/>
</dbReference>
<evidence type="ECO:0000256" key="7">
    <source>
        <dbReference type="ARBA" id="ARBA00030003"/>
    </source>
</evidence>
<protein>
    <recommendedName>
        <fullName evidence="3">DNA topoisomerase</fullName>
        <ecNumber evidence="3">5.6.2.1</ecNumber>
    </recommendedName>
    <alternativeName>
        <fullName evidence="10">Omega-protein</fullName>
    </alternativeName>
    <alternativeName>
        <fullName evidence="9">Relaxing enzyme</fullName>
    </alternativeName>
    <alternativeName>
        <fullName evidence="7">Swivelase</fullName>
    </alternativeName>
    <alternativeName>
        <fullName evidence="8">Untwisting enzyme</fullName>
    </alternativeName>
</protein>
<name>A0A2P2DVD7_9LEPT</name>
<dbReference type="PROSITE" id="PS00396">
    <property type="entry name" value="TOPO_IA_1"/>
    <property type="match status" value="1"/>
</dbReference>
<gene>
    <name evidence="12" type="primary">topA</name>
    <name evidence="12" type="ORF">LPTSP4_01060</name>
</gene>
<dbReference type="Proteomes" id="UP000245133">
    <property type="component" value="Unassembled WGS sequence"/>
</dbReference>
<dbReference type="Gene3D" id="2.70.20.10">
    <property type="entry name" value="Topoisomerase I, domain 3"/>
    <property type="match status" value="1"/>
</dbReference>
<evidence type="ECO:0000256" key="1">
    <source>
        <dbReference type="ARBA" id="ARBA00000213"/>
    </source>
</evidence>
<evidence type="ECO:0000259" key="11">
    <source>
        <dbReference type="PROSITE" id="PS52039"/>
    </source>
</evidence>
<dbReference type="PANTHER" id="PTHR42785">
    <property type="entry name" value="DNA TOPOISOMERASE, TYPE IA, CORE"/>
    <property type="match status" value="1"/>
</dbReference>
<evidence type="ECO:0000256" key="6">
    <source>
        <dbReference type="ARBA" id="ARBA00023235"/>
    </source>
</evidence>
<keyword evidence="5" id="KW-0238">DNA-binding</keyword>
<evidence type="ECO:0000256" key="2">
    <source>
        <dbReference type="ARBA" id="ARBA00009446"/>
    </source>
</evidence>
<dbReference type="GO" id="GO:0003677">
    <property type="term" value="F:DNA binding"/>
    <property type="evidence" value="ECO:0007669"/>
    <property type="project" value="UniProtKB-KW"/>
</dbReference>
<reference evidence="12 13" key="1">
    <citation type="submission" date="2018-02" db="EMBL/GenBank/DDBJ databases">
        <title>Novel Leptospira species isolated from soil and water in Japan.</title>
        <authorList>
            <person name="Nakao R."/>
            <person name="Masuzawa T."/>
        </authorList>
    </citation>
    <scope>NUCLEOTIDE SEQUENCE [LARGE SCALE GENOMIC DNA]</scope>
    <source>
        <strain evidence="12 13">YH101</strain>
    </source>
</reference>
<organism evidence="12 13">
    <name type="scientific">Leptospira ryugenii</name>
    <dbReference type="NCBI Taxonomy" id="1917863"/>
    <lineage>
        <taxon>Bacteria</taxon>
        <taxon>Pseudomonadati</taxon>
        <taxon>Spirochaetota</taxon>
        <taxon>Spirochaetia</taxon>
        <taxon>Leptospirales</taxon>
        <taxon>Leptospiraceae</taxon>
        <taxon>Leptospira</taxon>
    </lineage>
</organism>
<dbReference type="InterPro" id="IPR003601">
    <property type="entry name" value="Topo_IA_2"/>
</dbReference>
<dbReference type="InterPro" id="IPR013497">
    <property type="entry name" value="Topo_IA_cen"/>
</dbReference>
<dbReference type="Pfam" id="PF01131">
    <property type="entry name" value="Topoisom_bac"/>
    <property type="match status" value="1"/>
</dbReference>
<evidence type="ECO:0000313" key="12">
    <source>
        <dbReference type="EMBL" id="GBF48606.1"/>
    </source>
</evidence>
<dbReference type="InterPro" id="IPR023405">
    <property type="entry name" value="Topo_IA_core_domain"/>
</dbReference>
<dbReference type="EC" id="5.6.2.1" evidence="3"/>
<evidence type="ECO:0000256" key="9">
    <source>
        <dbReference type="ARBA" id="ARBA00032235"/>
    </source>
</evidence>
<accession>A0A2P2DVD7</accession>
<keyword evidence="6 12" id="KW-0413">Isomerase</keyword>
<dbReference type="InterPro" id="IPR003602">
    <property type="entry name" value="Topo_IA_DNA-bd_dom"/>
</dbReference>
<dbReference type="InterPro" id="IPR013824">
    <property type="entry name" value="Topo_IA_cen_sub1"/>
</dbReference>
<comment type="catalytic activity">
    <reaction evidence="1">
        <text>ATP-independent breakage of single-stranded DNA, followed by passage and rejoining.</text>
        <dbReference type="EC" id="5.6.2.1"/>
    </reaction>
</comment>
<evidence type="ECO:0000313" key="13">
    <source>
        <dbReference type="Proteomes" id="UP000245133"/>
    </source>
</evidence>
<comment type="caution">
    <text evidence="12">The sequence shown here is derived from an EMBL/GenBank/DDBJ whole genome shotgun (WGS) entry which is preliminary data.</text>
</comment>
<dbReference type="AlphaFoldDB" id="A0A2P2DVD7"/>
<dbReference type="SMART" id="SM00437">
    <property type="entry name" value="TOP1Ac"/>
    <property type="match status" value="1"/>
</dbReference>
<keyword evidence="4" id="KW-0799">Topoisomerase</keyword>
<evidence type="ECO:0000256" key="8">
    <source>
        <dbReference type="ARBA" id="ARBA00031985"/>
    </source>
</evidence>
<dbReference type="InterPro" id="IPR023406">
    <property type="entry name" value="Topo_IA_AS"/>
</dbReference>
<evidence type="ECO:0000256" key="10">
    <source>
        <dbReference type="ARBA" id="ARBA00032877"/>
    </source>
</evidence>
<dbReference type="InterPro" id="IPR013825">
    <property type="entry name" value="Topo_IA_cen_sub2"/>
</dbReference>
<dbReference type="PRINTS" id="PR00417">
    <property type="entry name" value="PRTPISMRASEI"/>
</dbReference>
<feature type="domain" description="Topo IA-type catalytic" evidence="11">
    <location>
        <begin position="27"/>
        <end position="458"/>
    </location>
</feature>
<comment type="similarity">
    <text evidence="2">Belongs to the type IA topoisomerase family.</text>
</comment>
<evidence type="ECO:0000256" key="3">
    <source>
        <dbReference type="ARBA" id="ARBA00012891"/>
    </source>
</evidence>
<sequence length="517" mass="59935">MPKYRIRLKEISKRELWKQIEAPSHIDSHLVTSQVSRRVIDRIFGFELSPVLWKALKMGTLSAGRVQSAVLRWICEREKEIRNFQSESYLEIQASIYDQKDFILTKYDLKDPDALLGIEHQETLKKQYLLDEEGRPSEVTKFTLIDILSKAYRHPAPKPFTTASLQEYANKHLSFSPSQTMSLAQSLYEGKKKGKETIGLITYMRTDSTRISEDKKNIGFNYLHTFFPHLSVNQRSQKPRKTIGKQDAHEAITPTRPDWSPDELNGILKPDELKLYTAIWERFYQSLLAPETGLVFTYLFESKGQHWKYEEKQVLSPGFLAFKDKAIKIGDGKSRWSKSKQFDLEQIRFEEKQTKPKERYSIGQIVAKMERTGIGRPSTYSATIETLLKRKYILHVKSRLGSTSLGERVCDFLVSNCSNLIQDDFTKKLEQDLDELAQGKNDAFQLIDEFYKGIKKIRFLEVSKKRAMDTKKSTDCPNCLQGTIQSKFAKNGKTIYFCSRYPKCNFVSYESPKSNNH</sequence>
<dbReference type="EMBL" id="BFBB01000001">
    <property type="protein sequence ID" value="GBF48606.1"/>
    <property type="molecule type" value="Genomic_DNA"/>
</dbReference>
<dbReference type="GO" id="GO:0006265">
    <property type="term" value="P:DNA topological change"/>
    <property type="evidence" value="ECO:0007669"/>
    <property type="project" value="InterPro"/>
</dbReference>
<evidence type="ECO:0000256" key="4">
    <source>
        <dbReference type="ARBA" id="ARBA00023029"/>
    </source>
</evidence>
<dbReference type="Gene3D" id="1.10.290.10">
    <property type="entry name" value="Topoisomerase I, domain 4"/>
    <property type="match status" value="1"/>
</dbReference>